<accession>A0ABV0EVK8</accession>
<keyword evidence="3" id="KW-1185">Reference proteome</keyword>
<feature type="compositionally biased region" description="Basic and acidic residues" evidence="1">
    <location>
        <begin position="29"/>
        <end position="46"/>
    </location>
</feature>
<dbReference type="Proteomes" id="UP000664357">
    <property type="component" value="Unassembled WGS sequence"/>
</dbReference>
<name>A0ABV0EVK8_9ENTE</name>
<proteinExistence type="predicted"/>
<sequence>MREERSSYTSQNRRIPNSPQNRLVRNPRKANEQDRRREQKRQRPDRVYANNETVRQRRVQAHSNEITRPFYSKERVPN</sequence>
<evidence type="ECO:0000256" key="1">
    <source>
        <dbReference type="SAM" id="MobiDB-lite"/>
    </source>
</evidence>
<protein>
    <submittedName>
        <fullName evidence="2">Uncharacterized protein</fullName>
    </submittedName>
</protein>
<reference evidence="2 3" key="1">
    <citation type="submission" date="2021-03" db="EMBL/GenBank/DDBJ databases">
        <authorList>
            <person name="Gilmore M.S."/>
            <person name="Schwartzman J."/>
            <person name="Van Tyne D."/>
            <person name="Martin M."/>
            <person name="Earl A.M."/>
            <person name="Manson A.L."/>
            <person name="Straub T."/>
            <person name="Salamzade R."/>
            <person name="Saavedra J."/>
            <person name="Lebreton F."/>
            <person name="Prichula J."/>
            <person name="Schaufler K."/>
            <person name="Gaca A."/>
            <person name="Sgardioli B."/>
            <person name="Wagenaar J."/>
            <person name="Strong T."/>
        </authorList>
    </citation>
    <scope>NUCLEOTIDE SEQUENCE [LARGE SCALE GENOMIC DNA]</scope>
    <source>
        <strain evidence="2 3">665A</strain>
    </source>
</reference>
<dbReference type="EMBL" id="JAFREL020000005">
    <property type="protein sequence ID" value="MEO1772690.1"/>
    <property type="molecule type" value="Genomic_DNA"/>
</dbReference>
<evidence type="ECO:0000313" key="3">
    <source>
        <dbReference type="Proteomes" id="UP000664357"/>
    </source>
</evidence>
<gene>
    <name evidence="2" type="ORF">JZO67_004672</name>
</gene>
<feature type="region of interest" description="Disordered" evidence="1">
    <location>
        <begin position="1"/>
        <end position="78"/>
    </location>
</feature>
<evidence type="ECO:0000313" key="2">
    <source>
        <dbReference type="EMBL" id="MEO1772690.1"/>
    </source>
</evidence>
<organism evidence="2 3">
    <name type="scientific">Candidatus Enterococcus ferrettii</name>
    <dbReference type="NCBI Taxonomy" id="2815324"/>
    <lineage>
        <taxon>Bacteria</taxon>
        <taxon>Bacillati</taxon>
        <taxon>Bacillota</taxon>
        <taxon>Bacilli</taxon>
        <taxon>Lactobacillales</taxon>
        <taxon>Enterococcaceae</taxon>
        <taxon>Enterococcus</taxon>
    </lineage>
</organism>
<comment type="caution">
    <text evidence="2">The sequence shown here is derived from an EMBL/GenBank/DDBJ whole genome shotgun (WGS) entry which is preliminary data.</text>
</comment>
<feature type="compositionally biased region" description="Polar residues" evidence="1">
    <location>
        <begin position="7"/>
        <end position="23"/>
    </location>
</feature>
<reference evidence="2 3" key="2">
    <citation type="submission" date="2024-02" db="EMBL/GenBank/DDBJ databases">
        <title>The Genome Sequence of Enterococcus sp. DIV0159.</title>
        <authorList>
            <person name="Earl A."/>
            <person name="Manson A."/>
            <person name="Gilmore M."/>
            <person name="Sanders J."/>
            <person name="Shea T."/>
            <person name="Howe W."/>
            <person name="Livny J."/>
            <person name="Cuomo C."/>
            <person name="Neafsey D."/>
            <person name="Birren B."/>
        </authorList>
    </citation>
    <scope>NUCLEOTIDE SEQUENCE [LARGE SCALE GENOMIC DNA]</scope>
    <source>
        <strain evidence="2 3">665A</strain>
    </source>
</reference>